<dbReference type="Gene3D" id="3.30.420.10">
    <property type="entry name" value="Ribonuclease H-like superfamily/Ribonuclease H"/>
    <property type="match status" value="1"/>
</dbReference>
<dbReference type="PANTHER" id="PTHR30231">
    <property type="entry name" value="DNA POLYMERASE III SUBUNIT EPSILON"/>
    <property type="match status" value="1"/>
</dbReference>
<dbReference type="Proteomes" id="UP000178168">
    <property type="component" value="Unassembled WGS sequence"/>
</dbReference>
<keyword evidence="1" id="KW-0540">Nuclease</keyword>
<protein>
    <recommendedName>
        <fullName evidence="4">Exonuclease domain-containing protein</fullName>
    </recommendedName>
</protein>
<dbReference type="Pfam" id="PF00929">
    <property type="entry name" value="RNase_T"/>
    <property type="match status" value="1"/>
</dbReference>
<dbReference type="SMART" id="SM00479">
    <property type="entry name" value="EXOIII"/>
    <property type="match status" value="1"/>
</dbReference>
<evidence type="ECO:0000256" key="3">
    <source>
        <dbReference type="ARBA" id="ARBA00022839"/>
    </source>
</evidence>
<dbReference type="InterPro" id="IPR036397">
    <property type="entry name" value="RNaseH_sf"/>
</dbReference>
<dbReference type="PANTHER" id="PTHR30231:SF4">
    <property type="entry name" value="PROTEIN NEN2"/>
    <property type="match status" value="1"/>
</dbReference>
<comment type="caution">
    <text evidence="5">The sequence shown here is derived from an EMBL/GenBank/DDBJ whole genome shotgun (WGS) entry which is preliminary data.</text>
</comment>
<dbReference type="GO" id="GO:0003676">
    <property type="term" value="F:nucleic acid binding"/>
    <property type="evidence" value="ECO:0007669"/>
    <property type="project" value="InterPro"/>
</dbReference>
<proteinExistence type="predicted"/>
<evidence type="ECO:0000313" key="6">
    <source>
        <dbReference type="Proteomes" id="UP000178168"/>
    </source>
</evidence>
<name>A0A1G2SLT4_9BACT</name>
<evidence type="ECO:0000256" key="1">
    <source>
        <dbReference type="ARBA" id="ARBA00022722"/>
    </source>
</evidence>
<dbReference type="EMBL" id="MHUZ01000018">
    <property type="protein sequence ID" value="OHA85762.1"/>
    <property type="molecule type" value="Genomic_DNA"/>
</dbReference>
<keyword evidence="2" id="KW-0378">Hydrolase</keyword>
<feature type="domain" description="Exonuclease" evidence="4">
    <location>
        <begin position="1"/>
        <end position="184"/>
    </location>
</feature>
<dbReference type="InterPro" id="IPR013520">
    <property type="entry name" value="Ribonucl_H"/>
</dbReference>
<keyword evidence="3" id="KW-0269">Exonuclease</keyword>
<dbReference type="STRING" id="1802730.A2591_02755"/>
<sequence>MLVIDAEFSGLDPRAHSIVSIGAVDFADPERQFYGECRIWDGAHIMPEALAVCGFSEEQVRDPKKQSLEELAQSFHRWVEQSDDRTLAGQNVALDRDFLNESFRRAGLEFRFAHRNVDSHSVAFAYFAKKGMPLPKKSDYQSALSLDKILTTLGLPPEPKPHIALNGAKLEAEAFSRLMFEKNLLPEFAQYPIL</sequence>
<dbReference type="GO" id="GO:0008408">
    <property type="term" value="F:3'-5' exonuclease activity"/>
    <property type="evidence" value="ECO:0007669"/>
    <property type="project" value="TreeGrafter"/>
</dbReference>
<reference evidence="5 6" key="1">
    <citation type="journal article" date="2016" name="Nat. Commun.">
        <title>Thousands of microbial genomes shed light on interconnected biogeochemical processes in an aquifer system.</title>
        <authorList>
            <person name="Anantharaman K."/>
            <person name="Brown C.T."/>
            <person name="Hug L.A."/>
            <person name="Sharon I."/>
            <person name="Castelle C.J."/>
            <person name="Probst A.J."/>
            <person name="Thomas B.C."/>
            <person name="Singh A."/>
            <person name="Wilkins M.J."/>
            <person name="Karaoz U."/>
            <person name="Brodie E.L."/>
            <person name="Williams K.H."/>
            <person name="Hubbard S.S."/>
            <person name="Banfield J.F."/>
        </authorList>
    </citation>
    <scope>NUCLEOTIDE SEQUENCE [LARGE SCALE GENOMIC DNA]</scope>
</reference>
<organism evidence="5 6">
    <name type="scientific">Candidatus Yonathbacteria bacterium RIFOXYD1_FULL_52_36</name>
    <dbReference type="NCBI Taxonomy" id="1802730"/>
    <lineage>
        <taxon>Bacteria</taxon>
        <taxon>Candidatus Yonathiibacteriota</taxon>
    </lineage>
</organism>
<accession>A0A1G2SLT4</accession>
<dbReference type="AlphaFoldDB" id="A0A1G2SLT4"/>
<dbReference type="CDD" id="cd06127">
    <property type="entry name" value="DEDDh"/>
    <property type="match status" value="1"/>
</dbReference>
<gene>
    <name evidence="5" type="ORF">A2591_02755</name>
</gene>
<evidence type="ECO:0000313" key="5">
    <source>
        <dbReference type="EMBL" id="OHA85762.1"/>
    </source>
</evidence>
<evidence type="ECO:0000259" key="4">
    <source>
        <dbReference type="SMART" id="SM00479"/>
    </source>
</evidence>
<dbReference type="SUPFAM" id="SSF53098">
    <property type="entry name" value="Ribonuclease H-like"/>
    <property type="match status" value="1"/>
</dbReference>
<evidence type="ECO:0000256" key="2">
    <source>
        <dbReference type="ARBA" id="ARBA00022801"/>
    </source>
</evidence>
<dbReference type="InterPro" id="IPR012337">
    <property type="entry name" value="RNaseH-like_sf"/>
</dbReference>